<evidence type="ECO:0000256" key="7">
    <source>
        <dbReference type="ARBA" id="ARBA00023316"/>
    </source>
</evidence>
<evidence type="ECO:0000259" key="11">
    <source>
        <dbReference type="Pfam" id="PF07486"/>
    </source>
</evidence>
<protein>
    <recommendedName>
        <fullName evidence="2 8">Spore cortex-lytic enzyme</fullName>
    </recommendedName>
</protein>
<dbReference type="InterPro" id="IPR014224">
    <property type="entry name" value="Spore_cortex_SleB"/>
</dbReference>
<keyword evidence="3" id="KW-0309">Germination</keyword>
<feature type="region of interest" description="Disordered" evidence="9">
    <location>
        <begin position="131"/>
        <end position="233"/>
    </location>
</feature>
<evidence type="ECO:0000256" key="5">
    <source>
        <dbReference type="ARBA" id="ARBA00022801"/>
    </source>
</evidence>
<feature type="compositionally biased region" description="Basic and acidic residues" evidence="9">
    <location>
        <begin position="202"/>
        <end position="216"/>
    </location>
</feature>
<keyword evidence="6" id="KW-0749">Sporulation</keyword>
<gene>
    <name evidence="12" type="primary">sleB</name>
    <name evidence="12" type="ORF">LC087_06400</name>
</gene>
<evidence type="ECO:0000313" key="12">
    <source>
        <dbReference type="EMBL" id="WLR44272.1"/>
    </source>
</evidence>
<evidence type="ECO:0000256" key="8">
    <source>
        <dbReference type="NCBIfam" id="TIGR02869"/>
    </source>
</evidence>
<evidence type="ECO:0000313" key="13">
    <source>
        <dbReference type="Proteomes" id="UP001197974"/>
    </source>
</evidence>
<keyword evidence="5" id="KW-0378">Hydrolase</keyword>
<keyword evidence="7" id="KW-0961">Cell wall biogenesis/degradation</keyword>
<dbReference type="Gene3D" id="1.10.10.2520">
    <property type="entry name" value="Cell wall hydrolase SleB, domain 1"/>
    <property type="match status" value="1"/>
</dbReference>
<dbReference type="Pfam" id="PF01471">
    <property type="entry name" value="PG_binding_1"/>
    <property type="match status" value="1"/>
</dbReference>
<feature type="domain" description="Cell wall hydrolase SleB" evidence="11">
    <location>
        <begin position="250"/>
        <end position="348"/>
    </location>
</feature>
<dbReference type="InterPro" id="IPR011105">
    <property type="entry name" value="Cell_wall_hydrolase_SleB"/>
</dbReference>
<evidence type="ECO:0000256" key="6">
    <source>
        <dbReference type="ARBA" id="ARBA00022969"/>
    </source>
</evidence>
<dbReference type="InterPro" id="IPR036365">
    <property type="entry name" value="PGBD-like_sf"/>
</dbReference>
<dbReference type="SUPFAM" id="SSF47090">
    <property type="entry name" value="PGBD-like"/>
    <property type="match status" value="1"/>
</dbReference>
<evidence type="ECO:0000256" key="2">
    <source>
        <dbReference type="ARBA" id="ARBA00018364"/>
    </source>
</evidence>
<name>A0ABY9JY07_9BACI</name>
<evidence type="ECO:0000256" key="9">
    <source>
        <dbReference type="SAM" id="MobiDB-lite"/>
    </source>
</evidence>
<feature type="compositionally biased region" description="Basic and acidic residues" evidence="9">
    <location>
        <begin position="131"/>
        <end position="157"/>
    </location>
</feature>
<dbReference type="InterPro" id="IPR042047">
    <property type="entry name" value="SleB_dom1"/>
</dbReference>
<evidence type="ECO:0000259" key="10">
    <source>
        <dbReference type="Pfam" id="PF01471"/>
    </source>
</evidence>
<evidence type="ECO:0000256" key="1">
    <source>
        <dbReference type="ARBA" id="ARBA00007010"/>
    </source>
</evidence>
<dbReference type="InterPro" id="IPR002477">
    <property type="entry name" value="Peptidoglycan-bd-like"/>
</dbReference>
<dbReference type="Pfam" id="PF07486">
    <property type="entry name" value="Hydrolase_2"/>
    <property type="match status" value="1"/>
</dbReference>
<feature type="domain" description="Peptidoglycan binding-like" evidence="10">
    <location>
        <begin position="32"/>
        <end position="88"/>
    </location>
</feature>
<sequence length="349" mass="40078">MLSFFLFIGLFFIQQLAVQGFSEQVIQRGAVGDDVIELQARLQYNGYYHGRINGVYGWELFWAVKNFQHQFQLEEVDGLVGEETKEMLLKSTKFYKSFVYENLNKGTYFTHYGGVPLKIQQEPDKKFMEEMKGKFKKQIEQAQKEEQQAQQEQKTKQEQQAQQEQKTKQDQQAQQEQKTKQEQQAQQEQKAKQDQQAQQEQKAQEEQQEKDEKQTQEEENNDPVAANMPGGFSQNDIRLMANAVYGEARGEPYSGQVAVAAVILNRIDSPTFPNTVSGVIYEPGAFTAVADGQINLTPNERAMDAALDALNGWDPSENSIYYFNPNTATNSWIWGRPQVKRIGKHIFCK</sequence>
<organism evidence="12 13">
    <name type="scientific">Bacillus carboniphilus</name>
    <dbReference type="NCBI Taxonomy" id="86663"/>
    <lineage>
        <taxon>Bacteria</taxon>
        <taxon>Bacillati</taxon>
        <taxon>Bacillota</taxon>
        <taxon>Bacilli</taxon>
        <taxon>Bacillales</taxon>
        <taxon>Bacillaceae</taxon>
        <taxon>Bacillus</taxon>
    </lineage>
</organism>
<comment type="similarity">
    <text evidence="1">Belongs to the SleB family.</text>
</comment>
<dbReference type="Gene3D" id="6.20.240.60">
    <property type="match status" value="1"/>
</dbReference>
<reference evidence="12 13" key="1">
    <citation type="submission" date="2023-06" db="EMBL/GenBank/DDBJ databases">
        <title>Five Gram-positive bacteria isolated from mangrove sediments in Shenzhen, Guangdong, China.</title>
        <authorList>
            <person name="Yu S."/>
            <person name="Zheng W."/>
            <person name="Huang Y."/>
        </authorList>
    </citation>
    <scope>NUCLEOTIDE SEQUENCE [LARGE SCALE GENOMIC DNA]</scope>
    <source>
        <strain evidence="12 13">SaN35-3</strain>
    </source>
</reference>
<dbReference type="NCBIfam" id="TIGR02869">
    <property type="entry name" value="spore_SleB"/>
    <property type="match status" value="1"/>
</dbReference>
<keyword evidence="13" id="KW-1185">Reference proteome</keyword>
<evidence type="ECO:0000256" key="4">
    <source>
        <dbReference type="ARBA" id="ARBA00022729"/>
    </source>
</evidence>
<keyword evidence="4" id="KW-0732">Signal</keyword>
<accession>A0ABY9JY07</accession>
<dbReference type="Gene3D" id="1.10.101.10">
    <property type="entry name" value="PGBD-like superfamily/PGBD"/>
    <property type="match status" value="1"/>
</dbReference>
<feature type="compositionally biased region" description="Low complexity" evidence="9">
    <location>
        <begin position="158"/>
        <end position="201"/>
    </location>
</feature>
<dbReference type="Proteomes" id="UP001197974">
    <property type="component" value="Chromosome"/>
</dbReference>
<dbReference type="EMBL" id="CP129013">
    <property type="protein sequence ID" value="WLR44272.1"/>
    <property type="molecule type" value="Genomic_DNA"/>
</dbReference>
<proteinExistence type="inferred from homology"/>
<dbReference type="InterPro" id="IPR036366">
    <property type="entry name" value="PGBDSf"/>
</dbReference>
<evidence type="ECO:0000256" key="3">
    <source>
        <dbReference type="ARBA" id="ARBA00022544"/>
    </source>
</evidence>